<gene>
    <name evidence="3" type="ORF">HG542_30550</name>
</gene>
<protein>
    <submittedName>
        <fullName evidence="3">Peptidoglycan-binding protein</fullName>
    </submittedName>
</protein>
<dbReference type="InterPro" id="IPR036366">
    <property type="entry name" value="PGBDSf"/>
</dbReference>
<evidence type="ECO:0000259" key="2">
    <source>
        <dbReference type="Pfam" id="PF01471"/>
    </source>
</evidence>
<organism evidence="3 4">
    <name type="scientific">Streptomyces morookaense</name>
    <name type="common">Streptoverticillium morookaense</name>
    <dbReference type="NCBI Taxonomy" id="1970"/>
    <lineage>
        <taxon>Bacteria</taxon>
        <taxon>Bacillati</taxon>
        <taxon>Actinomycetota</taxon>
        <taxon>Actinomycetes</taxon>
        <taxon>Kitasatosporales</taxon>
        <taxon>Streptomycetaceae</taxon>
        <taxon>Streptomyces</taxon>
    </lineage>
</organism>
<comment type="caution">
    <text evidence="3">The sequence shown here is derived from an EMBL/GenBank/DDBJ whole genome shotgun (WGS) entry which is preliminary data.</text>
</comment>
<keyword evidence="4" id="KW-1185">Reference proteome</keyword>
<dbReference type="Proteomes" id="UP000587462">
    <property type="component" value="Unassembled WGS sequence"/>
</dbReference>
<feature type="domain" description="Peptidoglycan binding-like" evidence="2">
    <location>
        <begin position="70"/>
        <end position="95"/>
    </location>
</feature>
<dbReference type="InterPro" id="IPR036365">
    <property type="entry name" value="PGBD-like_sf"/>
</dbReference>
<proteinExistence type="predicted"/>
<dbReference type="Pfam" id="PF01471">
    <property type="entry name" value="PG_binding_1"/>
    <property type="match status" value="1"/>
</dbReference>
<feature type="compositionally biased region" description="Basic residues" evidence="1">
    <location>
        <begin position="107"/>
        <end position="119"/>
    </location>
</feature>
<dbReference type="SUPFAM" id="SSF47090">
    <property type="entry name" value="PGBD-like"/>
    <property type="match status" value="1"/>
</dbReference>
<name>A0A7Y7BAD7_STRMO</name>
<dbReference type="InterPro" id="IPR002477">
    <property type="entry name" value="Peptidoglycan-bd-like"/>
</dbReference>
<dbReference type="EMBL" id="JABBXF010000102">
    <property type="protein sequence ID" value="NVK81958.1"/>
    <property type="molecule type" value="Genomic_DNA"/>
</dbReference>
<feature type="region of interest" description="Disordered" evidence="1">
    <location>
        <begin position="1"/>
        <end position="53"/>
    </location>
</feature>
<evidence type="ECO:0000256" key="1">
    <source>
        <dbReference type="SAM" id="MobiDB-lite"/>
    </source>
</evidence>
<accession>A0A7Y7BAD7</accession>
<dbReference type="AlphaFoldDB" id="A0A7Y7BAD7"/>
<evidence type="ECO:0000313" key="3">
    <source>
        <dbReference type="EMBL" id="NVK81958.1"/>
    </source>
</evidence>
<feature type="region of interest" description="Disordered" evidence="1">
    <location>
        <begin position="96"/>
        <end position="162"/>
    </location>
</feature>
<feature type="compositionally biased region" description="Polar residues" evidence="1">
    <location>
        <begin position="1"/>
        <end position="21"/>
    </location>
</feature>
<dbReference type="Gene3D" id="1.10.101.10">
    <property type="entry name" value="PGBD-like superfamily/PGBD"/>
    <property type="match status" value="1"/>
</dbReference>
<reference evidence="3 4" key="1">
    <citation type="submission" date="2020-04" db="EMBL/GenBank/DDBJ databases">
        <title>Draft Genome Sequence of Streptomyces morookaense DSM 40503, an 8-azaguanine-producing strain.</title>
        <authorList>
            <person name="Qi J."/>
            <person name="Gao J.-M."/>
        </authorList>
    </citation>
    <scope>NUCLEOTIDE SEQUENCE [LARGE SCALE GENOMIC DNA]</scope>
    <source>
        <strain evidence="3 4">DSM 40503</strain>
    </source>
</reference>
<sequence>MITCTSGNCSEYAQGRRSNQHPTPAAARTPGGAESRSTPAATSPTSATCSSEAAARYPALRAVRSSTGDSAVRAFQRAHHMQVDGKVGTRTWAALRGHQPAHGTSRGARRTSRAPRICRRASPSRPRQPRPHQIDHLLVRQPQRPCVHHQMPHPLDEPGAAP</sequence>
<feature type="compositionally biased region" description="Low complexity" evidence="1">
    <location>
        <begin position="22"/>
        <end position="53"/>
    </location>
</feature>
<evidence type="ECO:0000313" key="4">
    <source>
        <dbReference type="Proteomes" id="UP000587462"/>
    </source>
</evidence>